<evidence type="ECO:0000313" key="8">
    <source>
        <dbReference type="Proteomes" id="UP000005238"/>
    </source>
</evidence>
<sequence>MSVSSSATSESMPTSWSGGEPPAPPLSLSIALRDLMAEAEALHDRVDFATFVDIAESPRLPHPRDGQTQWKRVEKSPAFTLLKRDNEVLALARLDASVEEVASILASTTDPLHAATLRCLYGDAFIAGSVAYAQPQRTYDEYQAYRQLTVKTSSFVHSDLLGKNEQWCFAETLRCQSQHESFTLTQATLSAEQAASLPARRAVKDSAHRVAQLLGVTAAYLVEKMTGSHGLRVVFHALYQPDERGHGGSLTVSLKAVRARLLRLARGVAQLSSLVRRRRFGTQVFADRAAFDVRNARCTCCTRKFTPFMMLLPRTRCYLCGYYVCVACSSSEKMEAHNGRLASIIVCSRCRQSVTDCDYEHMLTVLPGPECVLPDEVKTPKQPNAPVSPTSSTSTSELSTFSSASCESPSSLVLAELLGQVVDDDSGPGRRHAALVVLEQLIVADQDETQTQIDKNAKLLRRASGSPHSLQIAAQALDVSKYPTDLAACKFASAASRPYPMIPALICTEDESKEAEPIFYPIPANENTRLAAIEHFRLHDITNVSELNVICALAAAEMGCPHSLVTLVEREVVTLLSTNAPENWDVGSGNPREQTFCQHFVMEDQPLLVRHAEADMRFYHIAPVNMRSLRFYAGFPVSVSSVLKSGKAEKVVRAIATSAIEDQRGAVPKQHVTSSTSIRSLRFAKGRALLSLQIGMRAQLHARHLAARPSVARSKHRNSLRQRPSYTALTPPSASTAPIRSALRRAVRVDDRELFRRARRVQRWQDLPRNSSDHTSANLVSQGWRWRRQKKGFELYTRQSPIISITGAPLGPHALPLLLDSEVLAVGNVACSIGQLAQPLRSPSESNYNSLMHTLYGSDFIYGSLVHKATFRRRGSAETVVKGQQRGLGDDRSKQLLVKTCSFVHTSMFNKKNEQLCYAELFSPTSSGGFSISSCSLAAREVIAGKVRAPLRQALHQLHPCSSWFSAEPASSGVHVVFRARFHRSEGDDSCSPKVMNARLWKLAKGVCKLGKLVDSIAQPTRGISSSAHTAGGPRNSRCIVCTRALYHIFMARNCSRCELCSYNVCDACCSQQHVAIYNRHVAPLLVCARCRESLARDEFDSQLRAVDPGAVAI</sequence>
<dbReference type="GO" id="GO:0005886">
    <property type="term" value="C:plasma membrane"/>
    <property type="evidence" value="ECO:0000318"/>
    <property type="project" value="GO_Central"/>
</dbReference>
<keyword evidence="1" id="KW-0479">Metal-binding</keyword>
<reference evidence="7" key="2">
    <citation type="submission" date="2015-06" db="UniProtKB">
        <authorList>
            <consortium name="EnsemblProtists"/>
        </authorList>
    </citation>
    <scope>IDENTIFICATION</scope>
    <source>
        <strain evidence="7">Pr102</strain>
    </source>
</reference>
<dbReference type="VEuPathDB" id="FungiDB:KRP23_4711"/>
<dbReference type="EMBL" id="DS566052">
    <property type="status" value="NOT_ANNOTATED_CDS"/>
    <property type="molecule type" value="Genomic_DNA"/>
</dbReference>
<dbReference type="SUPFAM" id="SSF57903">
    <property type="entry name" value="FYVE/PHD zinc finger"/>
    <property type="match status" value="1"/>
</dbReference>
<protein>
    <recommendedName>
        <fullName evidence="6">FYVE-type domain-containing protein</fullName>
    </recommendedName>
</protein>
<dbReference type="InParanoid" id="H3GUV7"/>
<accession>H3GUV7</accession>
<feature type="domain" description="FYVE-type" evidence="6">
    <location>
        <begin position="292"/>
        <end position="355"/>
    </location>
</feature>
<evidence type="ECO:0000256" key="2">
    <source>
        <dbReference type="ARBA" id="ARBA00022771"/>
    </source>
</evidence>
<dbReference type="PANTHER" id="PTHR43102">
    <property type="entry name" value="SLR1143 PROTEIN"/>
    <property type="match status" value="1"/>
</dbReference>
<name>H3GUV7_PHYRM</name>
<keyword evidence="8" id="KW-1185">Reference proteome</keyword>
<dbReference type="InterPro" id="IPR011011">
    <property type="entry name" value="Znf_FYVE_PHD"/>
</dbReference>
<evidence type="ECO:0000256" key="3">
    <source>
        <dbReference type="ARBA" id="ARBA00022833"/>
    </source>
</evidence>
<reference evidence="8" key="1">
    <citation type="journal article" date="2006" name="Science">
        <title>Phytophthora genome sequences uncover evolutionary origins and mechanisms of pathogenesis.</title>
        <authorList>
            <person name="Tyler B.M."/>
            <person name="Tripathy S."/>
            <person name="Zhang X."/>
            <person name="Dehal P."/>
            <person name="Jiang R.H."/>
            <person name="Aerts A."/>
            <person name="Arredondo F.D."/>
            <person name="Baxter L."/>
            <person name="Bensasson D."/>
            <person name="Beynon J.L."/>
            <person name="Chapman J."/>
            <person name="Damasceno C.M."/>
            <person name="Dorrance A.E."/>
            <person name="Dou D."/>
            <person name="Dickerman A.W."/>
            <person name="Dubchak I.L."/>
            <person name="Garbelotto M."/>
            <person name="Gijzen M."/>
            <person name="Gordon S.G."/>
            <person name="Govers F."/>
            <person name="Grunwald N.J."/>
            <person name="Huang W."/>
            <person name="Ivors K.L."/>
            <person name="Jones R.W."/>
            <person name="Kamoun S."/>
            <person name="Krampis K."/>
            <person name="Lamour K.H."/>
            <person name="Lee M.K."/>
            <person name="McDonald W.H."/>
            <person name="Medina M."/>
            <person name="Meijer H.J."/>
            <person name="Nordberg E.K."/>
            <person name="Maclean D.J."/>
            <person name="Ospina-Giraldo M.D."/>
            <person name="Morris P.F."/>
            <person name="Phuntumart V."/>
            <person name="Putnam N.H."/>
            <person name="Rash S."/>
            <person name="Rose J.K."/>
            <person name="Sakihama Y."/>
            <person name="Salamov A.A."/>
            <person name="Savidor A."/>
            <person name="Scheuring C.F."/>
            <person name="Smith B.M."/>
            <person name="Sobral B.W."/>
            <person name="Terry A."/>
            <person name="Torto-Alalibo T.A."/>
            <person name="Win J."/>
            <person name="Xu Z."/>
            <person name="Zhang H."/>
            <person name="Grigoriev I.V."/>
            <person name="Rokhsar D.S."/>
            <person name="Boore J.L."/>
        </authorList>
    </citation>
    <scope>NUCLEOTIDE SEQUENCE [LARGE SCALE GENOMIC DNA]</scope>
    <source>
        <strain evidence="8">Pr102</strain>
    </source>
</reference>
<evidence type="ECO:0000256" key="5">
    <source>
        <dbReference type="SAM" id="MobiDB-lite"/>
    </source>
</evidence>
<keyword evidence="2 4" id="KW-0863">Zinc-finger</keyword>
<dbReference type="AlphaFoldDB" id="H3GUV7"/>
<evidence type="ECO:0000313" key="7">
    <source>
        <dbReference type="EnsemblProtists" id="Phyra81047"/>
    </source>
</evidence>
<dbReference type="Proteomes" id="UP000005238">
    <property type="component" value="Unassembled WGS sequence"/>
</dbReference>
<evidence type="ECO:0000256" key="1">
    <source>
        <dbReference type="ARBA" id="ARBA00022723"/>
    </source>
</evidence>
<dbReference type="VEuPathDB" id="FungiDB:KRP22_2071"/>
<dbReference type="GO" id="GO:0071111">
    <property type="term" value="F:cyclic-guanylate-specific phosphodiesterase activity"/>
    <property type="evidence" value="ECO:0000318"/>
    <property type="project" value="GO_Central"/>
</dbReference>
<feature type="region of interest" description="Disordered" evidence="5">
    <location>
        <begin position="706"/>
        <end position="737"/>
    </location>
</feature>
<dbReference type="STRING" id="164328.H3GUV7"/>
<feature type="compositionally biased region" description="Low complexity" evidence="5">
    <location>
        <begin position="388"/>
        <end position="404"/>
    </location>
</feature>
<dbReference type="PANTHER" id="PTHR43102:SF2">
    <property type="entry name" value="GAF DOMAIN-CONTAINING PROTEIN"/>
    <property type="match status" value="1"/>
</dbReference>
<dbReference type="InterPro" id="IPR017455">
    <property type="entry name" value="Znf_FYVE-rel"/>
</dbReference>
<proteinExistence type="predicted"/>
<dbReference type="CDD" id="cd00065">
    <property type="entry name" value="FYVE_like_SF"/>
    <property type="match status" value="1"/>
</dbReference>
<organism evidence="7 8">
    <name type="scientific">Phytophthora ramorum</name>
    <name type="common">Sudden oak death agent</name>
    <dbReference type="NCBI Taxonomy" id="164328"/>
    <lineage>
        <taxon>Eukaryota</taxon>
        <taxon>Sar</taxon>
        <taxon>Stramenopiles</taxon>
        <taxon>Oomycota</taxon>
        <taxon>Peronosporomycetes</taxon>
        <taxon>Peronosporales</taxon>
        <taxon>Peronosporaceae</taxon>
        <taxon>Phytophthora</taxon>
    </lineage>
</organism>
<feature type="compositionally biased region" description="Polar residues" evidence="5">
    <location>
        <begin position="721"/>
        <end position="737"/>
    </location>
</feature>
<dbReference type="eggNOG" id="ENOG502SKE0">
    <property type="taxonomic scope" value="Eukaryota"/>
</dbReference>
<dbReference type="EnsemblProtists" id="Phyra81047">
    <property type="protein sequence ID" value="Phyra81047"/>
    <property type="gene ID" value="Phyra81047"/>
</dbReference>
<dbReference type="SUPFAM" id="SSF55781">
    <property type="entry name" value="GAF domain-like"/>
    <property type="match status" value="1"/>
</dbReference>
<dbReference type="HOGENOM" id="CLU_286286_0_0_1"/>
<feature type="compositionally biased region" description="Low complexity" evidence="5">
    <location>
        <begin position="1"/>
        <end position="17"/>
    </location>
</feature>
<dbReference type="PROSITE" id="PS50178">
    <property type="entry name" value="ZF_FYVE"/>
    <property type="match status" value="1"/>
</dbReference>
<dbReference type="GO" id="GO:0008270">
    <property type="term" value="F:zinc ion binding"/>
    <property type="evidence" value="ECO:0007669"/>
    <property type="project" value="UniProtKB-KW"/>
</dbReference>
<keyword evidence="3" id="KW-0862">Zinc</keyword>
<dbReference type="VEuPathDB" id="FungiDB:KRP22_2070"/>
<evidence type="ECO:0000259" key="6">
    <source>
        <dbReference type="PROSITE" id="PS50178"/>
    </source>
</evidence>
<evidence type="ECO:0000256" key="4">
    <source>
        <dbReference type="PROSITE-ProRule" id="PRU00091"/>
    </source>
</evidence>
<feature type="region of interest" description="Disordered" evidence="5">
    <location>
        <begin position="377"/>
        <end position="404"/>
    </location>
</feature>
<feature type="region of interest" description="Disordered" evidence="5">
    <location>
        <begin position="1"/>
        <end position="23"/>
    </location>
</feature>